<dbReference type="GO" id="GO:0071949">
    <property type="term" value="F:FAD binding"/>
    <property type="evidence" value="ECO:0007669"/>
    <property type="project" value="InterPro"/>
</dbReference>
<dbReference type="InterPro" id="IPR006094">
    <property type="entry name" value="Oxid_FAD_bind_N"/>
</dbReference>
<dbReference type="Gene3D" id="3.30.465.10">
    <property type="match status" value="1"/>
</dbReference>
<dbReference type="FunFam" id="3.30.43.10:FF:000004">
    <property type="entry name" value="Berberine bridge enzyme-like 15"/>
    <property type="match status" value="1"/>
</dbReference>
<sequence length="533" mass="60090">MACSGSSILLFFVFLFLHPSLLLSLPVQDRFLQCLSQNSELSFPFSTILYTPKNSSYTTILQSSAQNPRFTAPSLPKPEFIFTPLQESHIQAAVICSKQLGIHLRVLSGGHDYEGLSYVSEIEKPFIVVNLANLRSISVDIDDNSAWVEVGATNGELYYRIAEKSKTHGFPAGLCTTIGIGGHITGGAYGYLMRKYGLAADNVIDVRIVDVHGRVLDRKAMGKDLFWAIRGGGGGSFGIITAWKVKLVTVPSTVTVFRVTKTLEQGAIKILNRWQQVADKLDEDLFIRVSLQLAGAGNGGKRTVSTTYISLFLGDAKRLLQVMQDSFPELGLTRQDCIETSWINSVLFVAGYSNDTTPEFLLERKNLYKGYFKAKSDYAKEPIPETILEGLWERLLEEEIPNIALTPYGGMMSKISENQTPFPHRKGTLFMIRYMTSWDHPSENDAKHLDWIRNVYEYMKPYVQPRTAYVNYRDLDLGMNKKANTSFKEASVWGTKYFKDNFYRLVLVKTKVDPDNFFRHEQSIPPLPLSMRN</sequence>
<dbReference type="Gene3D" id="3.30.43.10">
    <property type="entry name" value="Uridine Diphospho-n-acetylenolpyruvylglucosamine Reductase, domain 2"/>
    <property type="match status" value="1"/>
</dbReference>
<dbReference type="Pfam" id="PF08031">
    <property type="entry name" value="BBE"/>
    <property type="match status" value="1"/>
</dbReference>
<dbReference type="SUPFAM" id="SSF56176">
    <property type="entry name" value="FAD-binding/transporter-associated domain-like"/>
    <property type="match status" value="1"/>
</dbReference>
<name>A0A6C0N2Q0_9ROSI</name>
<evidence type="ECO:0000256" key="5">
    <source>
        <dbReference type="ARBA" id="ARBA00022827"/>
    </source>
</evidence>
<dbReference type="Pfam" id="PF01565">
    <property type="entry name" value="FAD_binding_4"/>
    <property type="match status" value="1"/>
</dbReference>
<comment type="similarity">
    <text evidence="2">Belongs to the oxygen-dependent FAD-linked oxidoreductase family.</text>
</comment>
<dbReference type="AlphaFoldDB" id="A0A6C0N2Q0"/>
<feature type="chain" id="PRO_5025515027" evidence="8">
    <location>
        <begin position="25"/>
        <end position="533"/>
    </location>
</feature>
<feature type="signal peptide" evidence="8">
    <location>
        <begin position="1"/>
        <end position="24"/>
    </location>
</feature>
<evidence type="ECO:0000259" key="9">
    <source>
        <dbReference type="PROSITE" id="PS51387"/>
    </source>
</evidence>
<evidence type="ECO:0000256" key="7">
    <source>
        <dbReference type="ARBA" id="ARBA00023180"/>
    </source>
</evidence>
<feature type="domain" description="FAD-binding PCMH-type" evidence="9">
    <location>
        <begin position="74"/>
        <end position="250"/>
    </location>
</feature>
<evidence type="ECO:0000256" key="6">
    <source>
        <dbReference type="ARBA" id="ARBA00023157"/>
    </source>
</evidence>
<evidence type="ECO:0000256" key="2">
    <source>
        <dbReference type="ARBA" id="ARBA00005466"/>
    </source>
</evidence>
<dbReference type="PANTHER" id="PTHR32448">
    <property type="entry name" value="OS08G0158400 PROTEIN"/>
    <property type="match status" value="1"/>
</dbReference>
<evidence type="ECO:0000256" key="8">
    <source>
        <dbReference type="SAM" id="SignalP"/>
    </source>
</evidence>
<organism evidence="10">
    <name type="scientific">Populus davidiana x Populus alba var. pyramidalis</name>
    <dbReference type="NCBI Taxonomy" id="1550601"/>
    <lineage>
        <taxon>Eukaryota</taxon>
        <taxon>Viridiplantae</taxon>
        <taxon>Streptophyta</taxon>
        <taxon>Embryophyta</taxon>
        <taxon>Tracheophyta</taxon>
        <taxon>Spermatophyta</taxon>
        <taxon>Magnoliopsida</taxon>
        <taxon>eudicotyledons</taxon>
        <taxon>Gunneridae</taxon>
        <taxon>Pentapetalae</taxon>
        <taxon>rosids</taxon>
        <taxon>fabids</taxon>
        <taxon>Malpighiales</taxon>
        <taxon>Salicaceae</taxon>
        <taxon>Saliceae</taxon>
        <taxon>Populus</taxon>
    </lineage>
</organism>
<proteinExistence type="evidence at transcript level"/>
<dbReference type="GO" id="GO:1901696">
    <property type="term" value="P:cannabinoid biosynthetic process"/>
    <property type="evidence" value="ECO:0007669"/>
    <property type="project" value="UniProtKB-ARBA"/>
</dbReference>
<keyword evidence="4 8" id="KW-0732">Signal</keyword>
<keyword evidence="5" id="KW-0274">FAD</keyword>
<dbReference type="InterPro" id="IPR016169">
    <property type="entry name" value="FAD-bd_PCMH_sub2"/>
</dbReference>
<gene>
    <name evidence="10" type="primary">BBE14</name>
</gene>
<dbReference type="GO" id="GO:0016491">
    <property type="term" value="F:oxidoreductase activity"/>
    <property type="evidence" value="ECO:0007669"/>
    <property type="project" value="InterPro"/>
</dbReference>
<protein>
    <submittedName>
        <fullName evidence="10">Berberine bridge enzyme-like protein 14</fullName>
    </submittedName>
</protein>
<evidence type="ECO:0000256" key="1">
    <source>
        <dbReference type="ARBA" id="ARBA00001974"/>
    </source>
</evidence>
<evidence type="ECO:0000256" key="4">
    <source>
        <dbReference type="ARBA" id="ARBA00022729"/>
    </source>
</evidence>
<dbReference type="Gene3D" id="3.40.462.20">
    <property type="match status" value="1"/>
</dbReference>
<keyword evidence="3" id="KW-0285">Flavoprotein</keyword>
<dbReference type="InterPro" id="IPR016166">
    <property type="entry name" value="FAD-bd_PCMH"/>
</dbReference>
<keyword evidence="7" id="KW-0325">Glycoprotein</keyword>
<evidence type="ECO:0000256" key="3">
    <source>
        <dbReference type="ARBA" id="ARBA00022630"/>
    </source>
</evidence>
<dbReference type="InterPro" id="IPR036318">
    <property type="entry name" value="FAD-bd_PCMH-like_sf"/>
</dbReference>
<reference evidence="10" key="1">
    <citation type="submission" date="2019-09" db="EMBL/GenBank/DDBJ databases">
        <authorList>
            <person name="Zhang R.S."/>
            <person name="Wang Y.F."/>
        </authorList>
    </citation>
    <scope>NUCLEOTIDE SEQUENCE</scope>
</reference>
<evidence type="ECO:0000313" key="10">
    <source>
        <dbReference type="EMBL" id="QHW03903.1"/>
    </source>
</evidence>
<dbReference type="EMBL" id="MN445318">
    <property type="protein sequence ID" value="QHW03903.1"/>
    <property type="molecule type" value="mRNA"/>
</dbReference>
<accession>A0A6C0N2Q0</accession>
<dbReference type="PROSITE" id="PS51387">
    <property type="entry name" value="FAD_PCMH"/>
    <property type="match status" value="1"/>
</dbReference>
<keyword evidence="6" id="KW-1015">Disulfide bond</keyword>
<dbReference type="InterPro" id="IPR012951">
    <property type="entry name" value="BBE"/>
</dbReference>
<comment type="cofactor">
    <cofactor evidence="1">
        <name>FAD</name>
        <dbReference type="ChEBI" id="CHEBI:57692"/>
    </cofactor>
</comment>
<dbReference type="InterPro" id="IPR016167">
    <property type="entry name" value="FAD-bd_PCMH_sub1"/>
</dbReference>